<proteinExistence type="inferred from homology"/>
<keyword evidence="6" id="KW-0408">Iron</keyword>
<dbReference type="PANTHER" id="PTHR46300:SF7">
    <property type="entry name" value="P450, PUTATIVE (EUROFUNG)-RELATED"/>
    <property type="match status" value="1"/>
</dbReference>
<dbReference type="GO" id="GO:0020037">
    <property type="term" value="F:heme binding"/>
    <property type="evidence" value="ECO:0007669"/>
    <property type="project" value="InterPro"/>
</dbReference>
<dbReference type="PANTHER" id="PTHR46300">
    <property type="entry name" value="P450, PUTATIVE (EUROFUNG)-RELATED-RELATED"/>
    <property type="match status" value="1"/>
</dbReference>
<dbReference type="GO" id="GO:0004497">
    <property type="term" value="F:monooxygenase activity"/>
    <property type="evidence" value="ECO:0007669"/>
    <property type="project" value="UniProtKB-KW"/>
</dbReference>
<evidence type="ECO:0000256" key="1">
    <source>
        <dbReference type="ARBA" id="ARBA00001971"/>
    </source>
</evidence>
<accession>A0A8H3DSH6</accession>
<keyword evidence="5" id="KW-0560">Oxidoreductase</keyword>
<organism evidence="8 9">
    <name type="scientific">Rhizoctonia solani</name>
    <dbReference type="NCBI Taxonomy" id="456999"/>
    <lineage>
        <taxon>Eukaryota</taxon>
        <taxon>Fungi</taxon>
        <taxon>Dikarya</taxon>
        <taxon>Basidiomycota</taxon>
        <taxon>Agaricomycotina</taxon>
        <taxon>Agaricomycetes</taxon>
        <taxon>Cantharellales</taxon>
        <taxon>Ceratobasidiaceae</taxon>
        <taxon>Rhizoctonia</taxon>
    </lineage>
</organism>
<evidence type="ECO:0000256" key="5">
    <source>
        <dbReference type="ARBA" id="ARBA00023002"/>
    </source>
</evidence>
<dbReference type="GO" id="GO:0016705">
    <property type="term" value="F:oxidoreductase activity, acting on paired donors, with incorporation or reduction of molecular oxygen"/>
    <property type="evidence" value="ECO:0007669"/>
    <property type="project" value="InterPro"/>
</dbReference>
<evidence type="ECO:0000256" key="3">
    <source>
        <dbReference type="ARBA" id="ARBA00022617"/>
    </source>
</evidence>
<evidence type="ECO:0000256" key="4">
    <source>
        <dbReference type="ARBA" id="ARBA00022723"/>
    </source>
</evidence>
<comment type="caution">
    <text evidence="8">The sequence shown here is derived from an EMBL/GenBank/DDBJ whole genome shotgun (WGS) entry which is preliminary data.</text>
</comment>
<dbReference type="InterPro" id="IPR036396">
    <property type="entry name" value="Cyt_P450_sf"/>
</dbReference>
<evidence type="ECO:0000313" key="8">
    <source>
        <dbReference type="EMBL" id="CAE6537345.1"/>
    </source>
</evidence>
<evidence type="ECO:0000313" key="9">
    <source>
        <dbReference type="Proteomes" id="UP000663853"/>
    </source>
</evidence>
<comment type="cofactor">
    <cofactor evidence="1">
        <name>heme</name>
        <dbReference type="ChEBI" id="CHEBI:30413"/>
    </cofactor>
</comment>
<dbReference type="InterPro" id="IPR050364">
    <property type="entry name" value="Cytochrome_P450_fung"/>
</dbReference>
<dbReference type="Proteomes" id="UP000663853">
    <property type="component" value="Unassembled WGS sequence"/>
</dbReference>
<comment type="similarity">
    <text evidence="2">Belongs to the cytochrome P450 family.</text>
</comment>
<evidence type="ECO:0000256" key="2">
    <source>
        <dbReference type="ARBA" id="ARBA00010617"/>
    </source>
</evidence>
<sequence>MASSMFRLAYGYRLKNVQDPFFVNARLALHHLQEAAMFTNFFVNIFPGLKYVPEWVPGAGWKNTATRWRIAKEKALNEPYEWTKTQIAAGVAEPSIIGALMQDHTLTSGLSEEEKDRRLKEIGMVFYAGGTD</sequence>
<gene>
    <name evidence="8" type="ORF">RDB_LOCUS183706</name>
</gene>
<dbReference type="AlphaFoldDB" id="A0A8H3DSH6"/>
<reference evidence="8" key="1">
    <citation type="submission" date="2021-01" db="EMBL/GenBank/DDBJ databases">
        <authorList>
            <person name="Kaushik A."/>
        </authorList>
    </citation>
    <scope>NUCLEOTIDE SEQUENCE</scope>
    <source>
        <strain evidence="8">AG6-10EEA</strain>
    </source>
</reference>
<protein>
    <submittedName>
        <fullName evidence="8">Uncharacterized protein</fullName>
    </submittedName>
</protein>
<dbReference type="EMBL" id="CAJMXA010004218">
    <property type="protein sequence ID" value="CAE6537345.1"/>
    <property type="molecule type" value="Genomic_DNA"/>
</dbReference>
<evidence type="ECO:0000256" key="7">
    <source>
        <dbReference type="ARBA" id="ARBA00023033"/>
    </source>
</evidence>
<keyword evidence="3" id="KW-0349">Heme</keyword>
<evidence type="ECO:0000256" key="6">
    <source>
        <dbReference type="ARBA" id="ARBA00023004"/>
    </source>
</evidence>
<feature type="non-terminal residue" evidence="8">
    <location>
        <position position="132"/>
    </location>
</feature>
<keyword evidence="7" id="KW-0503">Monooxygenase</keyword>
<name>A0A8H3DSH6_9AGAM</name>
<dbReference type="GO" id="GO:0005506">
    <property type="term" value="F:iron ion binding"/>
    <property type="evidence" value="ECO:0007669"/>
    <property type="project" value="InterPro"/>
</dbReference>
<keyword evidence="4" id="KW-0479">Metal-binding</keyword>
<dbReference type="Gene3D" id="1.10.630.10">
    <property type="entry name" value="Cytochrome P450"/>
    <property type="match status" value="1"/>
</dbReference>